<dbReference type="CDD" id="cd03249">
    <property type="entry name" value="ABC_MTABC3_MDL1_MDL2"/>
    <property type="match status" value="2"/>
</dbReference>
<dbReference type="InterPro" id="IPR027417">
    <property type="entry name" value="P-loop_NTPase"/>
</dbReference>
<reference evidence="15 16" key="2">
    <citation type="journal article" date="2014" name="J. Gen. Appl. Microbiol.">
        <title>The early diverging ascomycetous budding yeast Saitoella complicata has three histone deacetylases belonging to the Clr6, Hos2, and Rpd3 lineages.</title>
        <authorList>
            <person name="Nishida H."/>
            <person name="Matsumoto T."/>
            <person name="Kondo S."/>
            <person name="Hamamoto M."/>
            <person name="Yoshikawa H."/>
        </authorList>
    </citation>
    <scope>NUCLEOTIDE SEQUENCE [LARGE SCALE GENOMIC DNA]</scope>
    <source>
        <strain evidence="15 16">NRRL Y-17804</strain>
    </source>
</reference>
<dbReference type="GO" id="GO:0016887">
    <property type="term" value="F:ATP hydrolysis activity"/>
    <property type="evidence" value="ECO:0007669"/>
    <property type="project" value="InterPro"/>
</dbReference>
<gene>
    <name evidence="15" type="ORF">G7K_2270-t1</name>
</gene>
<dbReference type="EMBL" id="BACD03000012">
    <property type="protein sequence ID" value="GAO48083.1"/>
    <property type="molecule type" value="Genomic_DNA"/>
</dbReference>
<evidence type="ECO:0000313" key="15">
    <source>
        <dbReference type="EMBL" id="GAO48083.1"/>
    </source>
</evidence>
<comment type="caution">
    <text evidence="15">The sequence shown here is derived from an EMBL/GenBank/DDBJ whole genome shotgun (WGS) entry which is preliminary data.</text>
</comment>
<dbReference type="Pfam" id="PF00664">
    <property type="entry name" value="ABC_membrane"/>
    <property type="match status" value="2"/>
</dbReference>
<feature type="transmembrane region" description="Helical" evidence="12">
    <location>
        <begin position="302"/>
        <end position="327"/>
    </location>
</feature>
<dbReference type="InterPro" id="IPR039421">
    <property type="entry name" value="Type_1_exporter"/>
</dbReference>
<dbReference type="FunFam" id="3.40.50.300:FF:000479">
    <property type="entry name" value="Multidrug resistance protein 1A"/>
    <property type="match status" value="1"/>
</dbReference>
<dbReference type="GO" id="GO:0005524">
    <property type="term" value="F:ATP binding"/>
    <property type="evidence" value="ECO:0007669"/>
    <property type="project" value="UniProtKB-KW"/>
</dbReference>
<dbReference type="InterPro" id="IPR003439">
    <property type="entry name" value="ABC_transporter-like_ATP-bd"/>
</dbReference>
<evidence type="ECO:0000256" key="11">
    <source>
        <dbReference type="ARBA" id="ARBA00023180"/>
    </source>
</evidence>
<evidence type="ECO:0000256" key="7">
    <source>
        <dbReference type="ARBA" id="ARBA00022840"/>
    </source>
</evidence>
<dbReference type="GO" id="GO:0090374">
    <property type="term" value="P:oligopeptide export from mitochondrion"/>
    <property type="evidence" value="ECO:0007669"/>
    <property type="project" value="TreeGrafter"/>
</dbReference>
<comment type="similarity">
    <text evidence="2">Belongs to the ABC transporter superfamily. ABCB family. Multidrug resistance exporter (TC 3.A.1.201) subfamily.</text>
</comment>
<dbReference type="InterPro" id="IPR017871">
    <property type="entry name" value="ABC_transporter-like_CS"/>
</dbReference>
<feature type="domain" description="ABC transporter" evidence="13">
    <location>
        <begin position="1060"/>
        <end position="1299"/>
    </location>
</feature>
<dbReference type="Gene3D" id="3.40.50.300">
    <property type="entry name" value="P-loop containing nucleotide triphosphate hydrolases"/>
    <property type="match status" value="2"/>
</dbReference>
<organism evidence="15 16">
    <name type="scientific">Saitoella complicata (strain BCRC 22490 / CBS 7301 / JCM 7358 / NBRC 10748 / NRRL Y-17804)</name>
    <dbReference type="NCBI Taxonomy" id="698492"/>
    <lineage>
        <taxon>Eukaryota</taxon>
        <taxon>Fungi</taxon>
        <taxon>Dikarya</taxon>
        <taxon>Ascomycota</taxon>
        <taxon>Taphrinomycotina</taxon>
        <taxon>Taphrinomycotina incertae sedis</taxon>
        <taxon>Saitoella</taxon>
    </lineage>
</organism>
<evidence type="ECO:0000256" key="5">
    <source>
        <dbReference type="ARBA" id="ARBA00022737"/>
    </source>
</evidence>
<evidence type="ECO:0000313" key="16">
    <source>
        <dbReference type="Proteomes" id="UP000033140"/>
    </source>
</evidence>
<dbReference type="GO" id="GO:0015421">
    <property type="term" value="F:ABC-type oligopeptide transporter activity"/>
    <property type="evidence" value="ECO:0007669"/>
    <property type="project" value="TreeGrafter"/>
</dbReference>
<dbReference type="CDD" id="cd18577">
    <property type="entry name" value="ABC_6TM_Pgp_ABCB1_D1_like"/>
    <property type="match status" value="1"/>
</dbReference>
<feature type="domain" description="ABC transmembrane type-1" evidence="14">
    <location>
        <begin position="86"/>
        <end position="370"/>
    </location>
</feature>
<evidence type="ECO:0000256" key="3">
    <source>
        <dbReference type="ARBA" id="ARBA00022448"/>
    </source>
</evidence>
<dbReference type="SMART" id="SM00382">
    <property type="entry name" value="AAA"/>
    <property type="match status" value="2"/>
</dbReference>
<reference evidence="15 16" key="3">
    <citation type="journal article" date="2015" name="Genome Announc.">
        <title>Draft Genome Sequence of the Archiascomycetous Yeast Saitoella complicata.</title>
        <authorList>
            <person name="Yamauchi K."/>
            <person name="Kondo S."/>
            <person name="Hamamoto M."/>
            <person name="Takahashi Y."/>
            <person name="Ogura Y."/>
            <person name="Hayashi T."/>
            <person name="Nishida H."/>
        </authorList>
    </citation>
    <scope>NUCLEOTIDE SEQUENCE [LARGE SCALE GENOMIC DNA]</scope>
    <source>
        <strain evidence="15 16">NRRL Y-17804</strain>
    </source>
</reference>
<dbReference type="STRING" id="698492.A0A0E9NE51"/>
<feature type="transmembrane region" description="Helical" evidence="12">
    <location>
        <begin position="995"/>
        <end position="1016"/>
    </location>
</feature>
<keyword evidence="7" id="KW-0067">ATP-binding</keyword>
<dbReference type="FunFam" id="3.40.50.300:FF:000913">
    <property type="entry name" value="ABC multidrug transporter SitT"/>
    <property type="match status" value="1"/>
</dbReference>
<dbReference type="Gene3D" id="1.20.1560.10">
    <property type="entry name" value="ABC transporter type 1, transmembrane domain"/>
    <property type="match status" value="1"/>
</dbReference>
<keyword evidence="10 12" id="KW-0472">Membrane</keyword>
<dbReference type="PROSITE" id="PS50893">
    <property type="entry name" value="ABC_TRANSPORTER_2"/>
    <property type="match status" value="2"/>
</dbReference>
<keyword evidence="6" id="KW-0547">Nucleotide-binding</keyword>
<keyword evidence="4 12" id="KW-0812">Transmembrane</keyword>
<dbReference type="CDD" id="cd18578">
    <property type="entry name" value="ABC_6TM_Pgp_ABCB1_D2_like"/>
    <property type="match status" value="1"/>
</dbReference>
<evidence type="ECO:0000259" key="14">
    <source>
        <dbReference type="PROSITE" id="PS50929"/>
    </source>
</evidence>
<dbReference type="Proteomes" id="UP000033140">
    <property type="component" value="Unassembled WGS sequence"/>
</dbReference>
<feature type="transmembrane region" description="Helical" evidence="12">
    <location>
        <begin position="776"/>
        <end position="802"/>
    </location>
</feature>
<keyword evidence="8" id="KW-1278">Translocase</keyword>
<reference evidence="15 16" key="1">
    <citation type="journal article" date="2011" name="J. Gen. Appl. Microbiol.">
        <title>Draft genome sequencing of the enigmatic yeast Saitoella complicata.</title>
        <authorList>
            <person name="Nishida H."/>
            <person name="Hamamoto M."/>
            <person name="Sugiyama J."/>
        </authorList>
    </citation>
    <scope>NUCLEOTIDE SEQUENCE [LARGE SCALE GENOMIC DNA]</scope>
    <source>
        <strain evidence="15 16">NRRL Y-17804</strain>
    </source>
</reference>
<accession>A0A0E9NE51</accession>
<feature type="transmembrane region" description="Helical" evidence="12">
    <location>
        <begin position="124"/>
        <end position="144"/>
    </location>
</feature>
<feature type="transmembrane region" description="Helical" evidence="12">
    <location>
        <begin position="347"/>
        <end position="375"/>
    </location>
</feature>
<dbReference type="GO" id="GO:0005743">
    <property type="term" value="C:mitochondrial inner membrane"/>
    <property type="evidence" value="ECO:0007669"/>
    <property type="project" value="TreeGrafter"/>
</dbReference>
<dbReference type="PROSITE" id="PS00211">
    <property type="entry name" value="ABC_TRANSPORTER_1"/>
    <property type="match status" value="2"/>
</dbReference>
<feature type="transmembrane region" description="Helical" evidence="12">
    <location>
        <begin position="851"/>
        <end position="874"/>
    </location>
</feature>
<keyword evidence="5" id="KW-0677">Repeat</keyword>
<dbReference type="SUPFAM" id="SSF90123">
    <property type="entry name" value="ABC transporter transmembrane region"/>
    <property type="match status" value="2"/>
</dbReference>
<protein>
    <submittedName>
        <fullName evidence="15">Uncharacterized protein</fullName>
    </submittedName>
</protein>
<dbReference type="InterPro" id="IPR036640">
    <property type="entry name" value="ABC1_TM_sf"/>
</dbReference>
<feature type="transmembrane region" description="Helical" evidence="12">
    <location>
        <begin position="227"/>
        <end position="246"/>
    </location>
</feature>
<evidence type="ECO:0000256" key="9">
    <source>
        <dbReference type="ARBA" id="ARBA00022989"/>
    </source>
</evidence>
<evidence type="ECO:0000256" key="2">
    <source>
        <dbReference type="ARBA" id="ARBA00007577"/>
    </source>
</evidence>
<dbReference type="OMA" id="YFVAYAT"/>
<dbReference type="Pfam" id="PF00005">
    <property type="entry name" value="ABC_tran"/>
    <property type="match status" value="2"/>
</dbReference>
<evidence type="ECO:0000256" key="4">
    <source>
        <dbReference type="ARBA" id="ARBA00022692"/>
    </source>
</evidence>
<evidence type="ECO:0000256" key="1">
    <source>
        <dbReference type="ARBA" id="ARBA00004141"/>
    </source>
</evidence>
<feature type="transmembrane region" description="Helical" evidence="12">
    <location>
        <begin position="202"/>
        <end position="221"/>
    </location>
</feature>
<feature type="transmembrane region" description="Helical" evidence="12">
    <location>
        <begin position="955"/>
        <end position="975"/>
    </location>
</feature>
<dbReference type="SUPFAM" id="SSF52540">
    <property type="entry name" value="P-loop containing nucleoside triphosphate hydrolases"/>
    <property type="match status" value="2"/>
</dbReference>
<feature type="domain" description="ABC transmembrane type-1" evidence="14">
    <location>
        <begin position="733"/>
        <end position="1021"/>
    </location>
</feature>
<feature type="transmembrane region" description="Helical" evidence="12">
    <location>
        <begin position="729"/>
        <end position="756"/>
    </location>
</feature>
<feature type="domain" description="ABC transporter" evidence="13">
    <location>
        <begin position="407"/>
        <end position="652"/>
    </location>
</feature>
<keyword evidence="9 12" id="KW-1133">Transmembrane helix</keyword>
<dbReference type="FunFam" id="1.20.1560.10:FF:000057">
    <property type="entry name" value="ABC multidrug transporter SitT"/>
    <property type="match status" value="1"/>
</dbReference>
<sequence>MVAATKREERPSVQLQGEPHVAITLDATPTPANLMHDPRPATHRTSSFFHKLLNRDADADKKKQEKTYGYLSLFRYLPARDRFILVLGFVCALAAGAPLPLIGYVFGQVIDNFGEGGSGVNMRLIWLIVIAAIYFLLTWTYLTAWSHCGALTTRLLRERYVKSLLYQDMTYHSANSTASTANTALTSDTHTIQMGISEKAGIFVQSIAYFIASFAVGFALVPRLTGILISVVPAFILVMVGGSHFVSRYANRAAKSLTSATSLAEEVLGQIRTVKAFNSQSTLSKEHDEGLRVAWKWSVRKACAAAAVLGGVWFVAYAANACAFWYGAHMIASEPTGSTSVGKVYTVVFLILDSSFVIGQFSPFLQTFALAGAAGSRILGTIDRKSEIDVRDETGEKVVSEECKGEVVFKGVQFEYPGREGVRVLKGLDLRCEAGKVTAIVGSSGSGKSTIINLLERFYDPLGGQVLLDGKDLRRLNVDSLREQIALVSQTPTLFDETVIRNISYGIRHLDAPISDPALREKCMEAARKANADTFIRERLPKGYDTFVGEGGASLSGGQKQRVCLARALVSNPRILLLDEATSALDTTSERLIQQSLKDAYIGRTVIVIAHRLSTIRDADKIVVMDHGLVIEEGTHEELMAKRGRYWTMVGIQDVSGDVIPGSAETDVDIDEMLEMEAGEGVVIDQVKSQVEEKRYSVDSQGSGAGKGDAKYTVGHLVKRVLQLTRPEWGYLAVGLTASIITGGTTAAEAILFGHLVTALKLTGQPDQMRSEANLYSGLFFMVACVELIAYTAHGSAFGYAAEKLVRRVRDKSFRTILGQDQAWFDRDDNSPGQMVSRLSMDATHLSQMSGVVLGTIFSVVTTISAGLILAHIIAWKISVVLLCAVPVLLVAGFLRLHIVAKFQEKHEKSFVKSAALATEAISSIRTVASLGREADVGLQYHESLMGPWRENLRFFVVGNFWLAFAYSISYYLYALGYWWGSKLVSNGEYTTTQFFITLPAVLFSAQAAGQVFALAPDITQAKSAARNVFKLHDQKGVIEAIDAAPVNEKQPEHTCEGKIEFRDVAFRYETRPDVAVLQGLDITIHPGQFVALVGESGCGKSTTIALLERFYDPIRGSIRVDDQDIRDLNVRTHRSRIALVAQEPALYGGSIRQNILLGSENPEDVTQEDIERVCKEANIHDYIVSLPEGYDTECGGKGGSLSGGQRQRIAIARALTRNPKILILDEATSALDTENEKLVQEALNKAAKHRTTIAIAHRLSSIKSADCIYVMEEGRVVERGTHEELIRLGGRYKMMVIQQSLDA</sequence>
<keyword evidence="16" id="KW-1185">Reference proteome</keyword>
<dbReference type="PANTHER" id="PTHR43394">
    <property type="entry name" value="ATP-DEPENDENT PERMEASE MDL1, MITOCHONDRIAL"/>
    <property type="match status" value="1"/>
</dbReference>
<evidence type="ECO:0000256" key="10">
    <source>
        <dbReference type="ARBA" id="ARBA00023136"/>
    </source>
</evidence>
<name>A0A0E9NE51_SAICN</name>
<evidence type="ECO:0000256" key="8">
    <source>
        <dbReference type="ARBA" id="ARBA00022967"/>
    </source>
</evidence>
<keyword evidence="11" id="KW-0325">Glycoprotein</keyword>
<evidence type="ECO:0000256" key="12">
    <source>
        <dbReference type="SAM" id="Phobius"/>
    </source>
</evidence>
<feature type="transmembrane region" description="Helical" evidence="12">
    <location>
        <begin position="83"/>
        <end position="104"/>
    </location>
</feature>
<feature type="transmembrane region" description="Helical" evidence="12">
    <location>
        <begin position="880"/>
        <end position="899"/>
    </location>
</feature>
<dbReference type="InterPro" id="IPR011527">
    <property type="entry name" value="ABC1_TM_dom"/>
</dbReference>
<dbReference type="PANTHER" id="PTHR43394:SF27">
    <property type="entry name" value="ATP-DEPENDENT TRANSLOCASE ABCB1-LIKE"/>
    <property type="match status" value="1"/>
</dbReference>
<comment type="subcellular location">
    <subcellularLocation>
        <location evidence="1">Membrane</location>
        <topology evidence="1">Multi-pass membrane protein</topology>
    </subcellularLocation>
</comment>
<evidence type="ECO:0000256" key="6">
    <source>
        <dbReference type="ARBA" id="ARBA00022741"/>
    </source>
</evidence>
<evidence type="ECO:0000259" key="13">
    <source>
        <dbReference type="PROSITE" id="PS50893"/>
    </source>
</evidence>
<dbReference type="InterPro" id="IPR003593">
    <property type="entry name" value="AAA+_ATPase"/>
</dbReference>
<keyword evidence="3" id="KW-0813">Transport</keyword>
<proteinExistence type="inferred from homology"/>
<dbReference type="PROSITE" id="PS50929">
    <property type="entry name" value="ABC_TM1F"/>
    <property type="match status" value="2"/>
</dbReference>